<dbReference type="AlphaFoldDB" id="G0EEY6"/>
<evidence type="ECO:0000256" key="3">
    <source>
        <dbReference type="ARBA" id="ARBA00022730"/>
    </source>
</evidence>
<dbReference type="HOGENOM" id="CLU_063975_0_0_2"/>
<organism evidence="12 13">
    <name type="scientific">Pyrolobus fumarii (strain DSM 11204 / 1A)</name>
    <dbReference type="NCBI Taxonomy" id="694429"/>
    <lineage>
        <taxon>Archaea</taxon>
        <taxon>Thermoproteota</taxon>
        <taxon>Thermoprotei</taxon>
        <taxon>Desulfurococcales</taxon>
        <taxon>Pyrodictiaceae</taxon>
        <taxon>Pyrolobus</taxon>
    </lineage>
</organism>
<keyword evidence="6 7" id="KW-0687">Ribonucleoprotein</keyword>
<dbReference type="SUPFAM" id="SSF47973">
    <property type="entry name" value="Ribosomal protein S7"/>
    <property type="match status" value="1"/>
</dbReference>
<evidence type="ECO:0000256" key="1">
    <source>
        <dbReference type="ARBA" id="ARBA00007151"/>
    </source>
</evidence>
<dbReference type="InterPro" id="IPR005716">
    <property type="entry name" value="Ribosomal_uS7_euk/arc"/>
</dbReference>
<dbReference type="FunFam" id="1.10.455.10:FF:000011">
    <property type="entry name" value="30S ribosomal protein S7"/>
    <property type="match status" value="1"/>
</dbReference>
<dbReference type="Proteomes" id="UP000001037">
    <property type="component" value="Chromosome"/>
</dbReference>
<dbReference type="Gene3D" id="1.10.455.10">
    <property type="entry name" value="Ribosomal protein S7 domain"/>
    <property type="match status" value="1"/>
</dbReference>
<dbReference type="GO" id="GO:0003735">
    <property type="term" value="F:structural constituent of ribosome"/>
    <property type="evidence" value="ECO:0007669"/>
    <property type="project" value="UniProtKB-UniRule"/>
</dbReference>
<evidence type="ECO:0000256" key="9">
    <source>
        <dbReference type="RuleBase" id="RU003621"/>
    </source>
</evidence>
<evidence type="ECO:0000256" key="2">
    <source>
        <dbReference type="ARBA" id="ARBA00011458"/>
    </source>
</evidence>
<evidence type="ECO:0000256" key="8">
    <source>
        <dbReference type="RuleBase" id="RU003619"/>
    </source>
</evidence>
<dbReference type="PANTHER" id="PTHR11205">
    <property type="entry name" value="RIBOSOMAL PROTEIN S7"/>
    <property type="match status" value="1"/>
</dbReference>
<evidence type="ECO:0000256" key="7">
    <source>
        <dbReference type="HAMAP-Rule" id="MF_00480"/>
    </source>
</evidence>
<dbReference type="HAMAP" id="MF_00480_A">
    <property type="entry name" value="Ribosomal_uS7_A"/>
    <property type="match status" value="1"/>
</dbReference>
<dbReference type="eggNOG" id="arCOG04254">
    <property type="taxonomic scope" value="Archaea"/>
</dbReference>
<keyword evidence="5 7" id="KW-0689">Ribosomal protein</keyword>
<dbReference type="GO" id="GO:0019843">
    <property type="term" value="F:rRNA binding"/>
    <property type="evidence" value="ECO:0007669"/>
    <property type="project" value="UniProtKB-UniRule"/>
</dbReference>
<keyword evidence="4 7" id="KW-0694">RNA-binding</keyword>
<dbReference type="EMBL" id="CP002838">
    <property type="protein sequence ID" value="AEM38100.1"/>
    <property type="molecule type" value="Genomic_DNA"/>
</dbReference>
<accession>G0EEY6</accession>
<dbReference type="NCBIfam" id="TIGR01028">
    <property type="entry name" value="uS7_euk_arch"/>
    <property type="match status" value="1"/>
</dbReference>
<evidence type="ECO:0000313" key="12">
    <source>
        <dbReference type="EMBL" id="AEM38100.1"/>
    </source>
</evidence>
<evidence type="ECO:0000256" key="4">
    <source>
        <dbReference type="ARBA" id="ARBA00022884"/>
    </source>
</evidence>
<dbReference type="InterPro" id="IPR023798">
    <property type="entry name" value="Ribosomal_uS7_dom"/>
</dbReference>
<dbReference type="InParanoid" id="G0EEY6"/>
<reference evidence="12 13" key="1">
    <citation type="journal article" date="2011" name="Stand. Genomic Sci.">
        <title>Complete genome sequence of the hyperthermophilic chemolithoautotroph Pyrolobus fumarii type strain (1A).</title>
        <authorList>
            <person name="Anderson I."/>
            <person name="Goker M."/>
            <person name="Nolan M."/>
            <person name="Lucas S."/>
            <person name="Hammon N."/>
            <person name="Deshpande S."/>
            <person name="Cheng J.F."/>
            <person name="Tapia R."/>
            <person name="Han C."/>
            <person name="Goodwin L."/>
            <person name="Pitluck S."/>
            <person name="Huntemann M."/>
            <person name="Liolios K."/>
            <person name="Ivanova N."/>
            <person name="Pagani I."/>
            <person name="Mavromatis K."/>
            <person name="Ovchinikova G."/>
            <person name="Pati A."/>
            <person name="Chen A."/>
            <person name="Palaniappan K."/>
            <person name="Land M."/>
            <person name="Hauser L."/>
            <person name="Brambilla E.M."/>
            <person name="Huber H."/>
            <person name="Yasawong M."/>
            <person name="Rohde M."/>
            <person name="Spring S."/>
            <person name="Abt B."/>
            <person name="Sikorski J."/>
            <person name="Wirth R."/>
            <person name="Detter J.C."/>
            <person name="Woyke T."/>
            <person name="Bristow J."/>
            <person name="Eisen J.A."/>
            <person name="Markowitz V."/>
            <person name="Hugenholtz P."/>
            <person name="Kyrpides N.C."/>
            <person name="Klenk H.P."/>
            <person name="Lapidus A."/>
        </authorList>
    </citation>
    <scope>NUCLEOTIDE SEQUENCE [LARGE SCALE GENOMIC DNA]</scope>
    <source>
        <strain evidence="13">DSM 11204 / 1A</strain>
    </source>
</reference>
<evidence type="ECO:0000259" key="11">
    <source>
        <dbReference type="Pfam" id="PF00177"/>
    </source>
</evidence>
<comment type="similarity">
    <text evidence="1 7 8">Belongs to the universal ribosomal protein uS7 family.</text>
</comment>
<name>G0EEY6_PYRF1</name>
<evidence type="ECO:0000313" key="13">
    <source>
        <dbReference type="Proteomes" id="UP000001037"/>
    </source>
</evidence>
<dbReference type="NCBIfam" id="NF003106">
    <property type="entry name" value="PRK04027.1"/>
    <property type="match status" value="1"/>
</dbReference>
<gene>
    <name evidence="7" type="primary">rps7</name>
    <name evidence="12" type="ordered locus">Pyrfu_0228</name>
</gene>
<proteinExistence type="inferred from homology"/>
<feature type="domain" description="Small ribosomal subunit protein uS7" evidence="11">
    <location>
        <begin position="45"/>
        <end position="210"/>
    </location>
</feature>
<dbReference type="CDD" id="cd14867">
    <property type="entry name" value="uS7_Eukaryote"/>
    <property type="match status" value="1"/>
</dbReference>
<dbReference type="STRING" id="694429.Pyrfu_0228"/>
<comment type="subunit">
    <text evidence="2 7 9">Part of the 30S ribosomal subunit.</text>
</comment>
<dbReference type="InterPro" id="IPR020606">
    <property type="entry name" value="Ribosomal_uS7_CS"/>
</dbReference>
<sequence>MAAFTPGAGMSSAGQATQLEPKPEEPKLFGKWSFEGIEIRDPGLKRYICLKPVWLPHTGGRHEHRRFGKAEVPVVERLINKLMRPGRNMGKKHLAYNIVKHAFEIIYLKTGENPIQVLIRAIENAAPREDVTRIMYGGITYFVAVDVSPQRRVDVALKHLTEGARMCAFNNPRPIEECLADEIIAAANNDSRSYAIRKKEEIERIALSSR</sequence>
<dbReference type="FunCoup" id="G0EEY6">
    <property type="interactions" value="208"/>
</dbReference>
<dbReference type="GO" id="GO:0006412">
    <property type="term" value="P:translation"/>
    <property type="evidence" value="ECO:0007669"/>
    <property type="project" value="UniProtKB-UniRule"/>
</dbReference>
<dbReference type="InterPro" id="IPR000235">
    <property type="entry name" value="Ribosomal_uS7"/>
</dbReference>
<feature type="region of interest" description="Disordered" evidence="10">
    <location>
        <begin position="1"/>
        <end position="26"/>
    </location>
</feature>
<dbReference type="InterPro" id="IPR026018">
    <property type="entry name" value="Ribosomal_uS7_arc"/>
</dbReference>
<dbReference type="InterPro" id="IPR036823">
    <property type="entry name" value="Ribosomal_uS7_dom_sf"/>
</dbReference>
<dbReference type="Pfam" id="PF00177">
    <property type="entry name" value="Ribosomal_S7"/>
    <property type="match status" value="1"/>
</dbReference>
<protein>
    <recommendedName>
        <fullName evidence="7">Small ribosomal subunit protein uS7</fullName>
    </recommendedName>
</protein>
<dbReference type="KEGG" id="pfm:Pyrfu_0228"/>
<dbReference type="PROSITE" id="PS00052">
    <property type="entry name" value="RIBOSOMAL_S7"/>
    <property type="match status" value="1"/>
</dbReference>
<comment type="function">
    <text evidence="7 9">One of the primary rRNA binding proteins, it binds directly to 16S rRNA where it nucleates assembly of the head domain of the 30S subunit. Is located at the subunit interface close to the decoding center.</text>
</comment>
<dbReference type="PIRSF" id="PIRSF002122">
    <property type="entry name" value="RPS7p_RPS7a_RPS5e_RPS7o"/>
    <property type="match status" value="1"/>
</dbReference>
<evidence type="ECO:0000256" key="6">
    <source>
        <dbReference type="ARBA" id="ARBA00023274"/>
    </source>
</evidence>
<dbReference type="GO" id="GO:0015935">
    <property type="term" value="C:small ribosomal subunit"/>
    <property type="evidence" value="ECO:0007669"/>
    <property type="project" value="UniProtKB-UniRule"/>
</dbReference>
<keyword evidence="13" id="KW-1185">Reference proteome</keyword>
<evidence type="ECO:0000256" key="10">
    <source>
        <dbReference type="SAM" id="MobiDB-lite"/>
    </source>
</evidence>
<keyword evidence="3 7" id="KW-0699">rRNA-binding</keyword>
<evidence type="ECO:0000256" key="5">
    <source>
        <dbReference type="ARBA" id="ARBA00022980"/>
    </source>
</evidence>